<keyword evidence="6" id="KW-0472">Membrane</keyword>
<dbReference type="InterPro" id="IPR019931">
    <property type="entry name" value="LPXTG_anchor"/>
</dbReference>
<dbReference type="eggNOG" id="COG3064">
    <property type="taxonomic scope" value="Bacteria"/>
</dbReference>
<keyword evidence="6" id="KW-0812">Transmembrane</keyword>
<keyword evidence="9" id="KW-1185">Reference proteome</keyword>
<feature type="region of interest" description="Disordered" evidence="5">
    <location>
        <begin position="1005"/>
        <end position="1053"/>
    </location>
</feature>
<organism evidence="8 9">
    <name type="scientific">Corynebacterium otitidis ATCC 51513</name>
    <dbReference type="NCBI Taxonomy" id="883169"/>
    <lineage>
        <taxon>Bacteria</taxon>
        <taxon>Bacillati</taxon>
        <taxon>Actinomycetota</taxon>
        <taxon>Actinomycetes</taxon>
        <taxon>Mycobacteriales</taxon>
        <taxon>Corynebacteriaceae</taxon>
        <taxon>Corynebacterium</taxon>
    </lineage>
</organism>
<feature type="compositionally biased region" description="Basic and acidic residues" evidence="5">
    <location>
        <begin position="1044"/>
        <end position="1053"/>
    </location>
</feature>
<evidence type="ECO:0000256" key="6">
    <source>
        <dbReference type="SAM" id="Phobius"/>
    </source>
</evidence>
<evidence type="ECO:0000313" key="8">
    <source>
        <dbReference type="EMBL" id="EJZ82625.1"/>
    </source>
</evidence>
<dbReference type="InterPro" id="IPR044055">
    <property type="entry name" value="RibLong"/>
</dbReference>
<evidence type="ECO:0000256" key="3">
    <source>
        <dbReference type="ARBA" id="ARBA00022729"/>
    </source>
</evidence>
<dbReference type="PROSITE" id="PS50847">
    <property type="entry name" value="GRAM_POS_ANCHORING"/>
    <property type="match status" value="1"/>
</dbReference>
<keyword evidence="3" id="KW-0732">Signal</keyword>
<feature type="compositionally biased region" description="Low complexity" evidence="5">
    <location>
        <begin position="1208"/>
        <end position="1231"/>
    </location>
</feature>
<dbReference type="AlphaFoldDB" id="K0Z5E7"/>
<evidence type="ECO:0000259" key="7">
    <source>
        <dbReference type="PROSITE" id="PS50847"/>
    </source>
</evidence>
<dbReference type="Pfam" id="PF18957">
    <property type="entry name" value="RibLong"/>
    <property type="match status" value="3"/>
</dbReference>
<dbReference type="NCBIfam" id="TIGR01167">
    <property type="entry name" value="LPXTG_anchor"/>
    <property type="match status" value="1"/>
</dbReference>
<dbReference type="NCBIfam" id="NF038186">
    <property type="entry name" value="YPDG_rpt"/>
    <property type="match status" value="2"/>
</dbReference>
<reference evidence="8 9" key="1">
    <citation type="submission" date="2012-08" db="EMBL/GenBank/DDBJ databases">
        <title>The Genome Sequence of Turicella otitidis ATCC 51513.</title>
        <authorList>
            <consortium name="The Broad Institute Genome Sequencing Platform"/>
            <person name="Earl A."/>
            <person name="Ward D."/>
            <person name="Feldgarden M."/>
            <person name="Gevers D."/>
            <person name="Huys G."/>
            <person name="Walker B."/>
            <person name="Young S.K."/>
            <person name="Zeng Q."/>
            <person name="Gargeya S."/>
            <person name="Fitzgerald M."/>
            <person name="Haas B."/>
            <person name="Abouelleil A."/>
            <person name="Alvarado L."/>
            <person name="Arachchi H.M."/>
            <person name="Berlin A.M."/>
            <person name="Chapman S.B."/>
            <person name="Goldberg J."/>
            <person name="Griggs A."/>
            <person name="Gujja S."/>
            <person name="Hansen M."/>
            <person name="Howarth C."/>
            <person name="Imamovic A."/>
            <person name="Larimer J."/>
            <person name="McCowen C."/>
            <person name="Montmayeur A."/>
            <person name="Murphy C."/>
            <person name="Neiman D."/>
            <person name="Pearson M."/>
            <person name="Priest M."/>
            <person name="Roberts A."/>
            <person name="Saif S."/>
            <person name="Shea T."/>
            <person name="Sisk P."/>
            <person name="Sykes S."/>
            <person name="Wortman J."/>
            <person name="Nusbaum C."/>
            <person name="Birren B."/>
        </authorList>
    </citation>
    <scope>NUCLEOTIDE SEQUENCE [LARGE SCALE GENOMIC DNA]</scope>
    <source>
        <strain evidence="8 9">ATCC 51513</strain>
    </source>
</reference>
<keyword evidence="6" id="KW-1133">Transmembrane helix</keyword>
<accession>K0Z5E7</accession>
<sequence>MDSHLPQRSASARALAGIQRPGRLTRGLLGAGATVVLTVTSVAGAGIAGAQEAPQNPDDVAVSTTAPEGEGAPEVDPEGGEPAEAPAAEAIPADAIAQGIITDGAQLENNEEGASTISGHAWVVNPRPIGWLTTNSRHGNEGAPAGTAVYAQWIDADGSVSPVYSAAVHELPDHANGGTGAFAFKIPEWTDANGTKHVFGSDQANQRFRIWADDTVNPSTGNELVQFRQSGAGIPNAFRNFKPEMTNEGVVKDAPGNIHRTALWFYEKPGDYVSAEKPIQPKEPLLGPIGDLIRGNHFVDGRVWIERGNDTNTAKAYNGIGDRGADGYTVHVSTLTHEGSRANRILKVQDPAKKAERTKALLEEHPEYIAATSSAKVDKDGKFRVRFPKNTDYNQHNLYIWVEDPEGNVVPGYSAYHQPVFNAPNYNTPWLPPLDPFDAGDRWRDVLREGIDIATKGPGVIPQKILDLLKDKENWKKLLTNNIKDGGGKWMNVNIALIDAPGTELSLDRDHQENPARPGDEVSLSVDGKLANLENSVVWYGPDGEEVRECGVTPEQAGECAKLEVPKDAENGDVYTAVLRSGDHVVAATSFLVQAEPHVIGYDELRIAPDAEERTASAEPTLTTADGEPVEAHEGSTFAFGEELPEGLAADEENPNVLRAGEPEGEDEIVLELDPETGKLTLTAGPAAELPEEGLTVPVEQRGPLGQLEGQGEARVFVAPAGADDEGEISDEVGRPVYETVMHDQDKDAEGIQSGTPFFVDDEGELAKAPEDVHFALGEGAPEGATVDEKTGVVTVPESALTGVTLNVPVVVTSGADEDYEAKASVRFSGSLGGETEEPELEATLAERFQVEYDDVADGRDEADENVRRSGEPTLVEREVQPDEQDNPGDEGQPGEEPEGEPEPEAVSYRLSAGEENLDGTATETAESEAVEAQVKPGARKVPEGTRFELIKETAPKGASVDEKTGEVTLTGAATDTDVVVPLKVTFPDGSETVAEVRFLALDKDEDNEESVASQLEVSYEPVKEDQDEDAKGVQSGRPVFADRSGKKVEAPEGARFELIGSSAPEGTTIDEKTGVVTLPEFPADKPALVPVLVRYADGSHSHAAVEFAGIEPQPAPPLVNPDDKPGQPEKPGNEGEKPEDKPKDEGKGGDAKGDGETEKPEGKDNGGIPVGPGADDAGQVPAEPDPEAIDRAEQDVHEREDAEGEKPAGQQPQNAAPQQQGAPAQQQGAPSSLASTGVSGVLAIAGVGLAAVAAGAALLFARRRQ</sequence>
<feature type="domain" description="Gram-positive cocci surface proteins LPxTG" evidence="7">
    <location>
        <begin position="1234"/>
        <end position="1266"/>
    </location>
</feature>
<dbReference type="EMBL" id="AHAE01000024">
    <property type="protein sequence ID" value="EJZ82625.1"/>
    <property type="molecule type" value="Genomic_DNA"/>
</dbReference>
<evidence type="ECO:0000256" key="1">
    <source>
        <dbReference type="ARBA" id="ARBA00022512"/>
    </source>
</evidence>
<keyword evidence="1" id="KW-0134">Cell wall</keyword>
<evidence type="ECO:0000256" key="5">
    <source>
        <dbReference type="SAM" id="MobiDB-lite"/>
    </source>
</evidence>
<feature type="region of interest" description="Disordered" evidence="5">
    <location>
        <begin position="50"/>
        <end position="84"/>
    </location>
</feature>
<comment type="caution">
    <text evidence="8">The sequence shown here is derived from an EMBL/GenBank/DDBJ whole genome shotgun (WGS) entry which is preliminary data.</text>
</comment>
<dbReference type="HOGENOM" id="CLU_006933_0_0_11"/>
<keyword evidence="4" id="KW-0572">Peptidoglycan-anchor</keyword>
<dbReference type="Proteomes" id="UP000006078">
    <property type="component" value="Unassembled WGS sequence"/>
</dbReference>
<feature type="compositionally biased region" description="Basic and acidic residues" evidence="5">
    <location>
        <begin position="941"/>
        <end position="966"/>
    </location>
</feature>
<feature type="region of interest" description="Disordered" evidence="5">
    <location>
        <begin position="1105"/>
        <end position="1235"/>
    </location>
</feature>
<dbReference type="PATRIC" id="fig|883169.3.peg.417"/>
<protein>
    <submittedName>
        <fullName evidence="8">LPXTG-domain-containing protein cell wall anchor domain</fullName>
    </submittedName>
</protein>
<feature type="compositionally biased region" description="Basic and acidic residues" evidence="5">
    <location>
        <begin position="857"/>
        <end position="881"/>
    </location>
</feature>
<dbReference type="RefSeq" id="WP_004600333.1">
    <property type="nucleotide sequence ID" value="NZ_HF541865.1"/>
</dbReference>
<feature type="compositionally biased region" description="Basic and acidic residues" evidence="5">
    <location>
        <begin position="1189"/>
        <end position="1207"/>
    </location>
</feature>
<proteinExistence type="predicted"/>
<evidence type="ECO:0000313" key="9">
    <source>
        <dbReference type="Proteomes" id="UP000006078"/>
    </source>
</evidence>
<gene>
    <name evidence="8" type="ORF">HMPREF9719_00443</name>
</gene>
<feature type="compositionally biased region" description="Acidic residues" evidence="5">
    <location>
        <begin position="882"/>
        <end position="904"/>
    </location>
</feature>
<evidence type="ECO:0000256" key="2">
    <source>
        <dbReference type="ARBA" id="ARBA00022525"/>
    </source>
</evidence>
<feature type="region of interest" description="Disordered" evidence="5">
    <location>
        <begin position="854"/>
        <end position="966"/>
    </location>
</feature>
<feature type="compositionally biased region" description="Acidic residues" evidence="5">
    <location>
        <begin position="71"/>
        <end position="81"/>
    </location>
</feature>
<feature type="transmembrane region" description="Helical" evidence="6">
    <location>
        <begin position="1241"/>
        <end position="1262"/>
    </location>
</feature>
<keyword evidence="2" id="KW-0964">Secreted</keyword>
<name>K0Z5E7_9CORY</name>
<evidence type="ECO:0000256" key="4">
    <source>
        <dbReference type="ARBA" id="ARBA00023088"/>
    </source>
</evidence>
<feature type="compositionally biased region" description="Basic and acidic residues" evidence="5">
    <location>
        <begin position="1122"/>
        <end position="1165"/>
    </location>
</feature>